<proteinExistence type="predicted"/>
<dbReference type="EMBL" id="JASBWV010000006">
    <property type="protein sequence ID" value="KAJ9126132.1"/>
    <property type="molecule type" value="Genomic_DNA"/>
</dbReference>
<gene>
    <name evidence="1" type="ORF">QFC24_002405</name>
</gene>
<evidence type="ECO:0000313" key="2">
    <source>
        <dbReference type="Proteomes" id="UP001234202"/>
    </source>
</evidence>
<organism evidence="1 2">
    <name type="scientific">Naganishia onofrii</name>
    <dbReference type="NCBI Taxonomy" id="1851511"/>
    <lineage>
        <taxon>Eukaryota</taxon>
        <taxon>Fungi</taxon>
        <taxon>Dikarya</taxon>
        <taxon>Basidiomycota</taxon>
        <taxon>Agaricomycotina</taxon>
        <taxon>Tremellomycetes</taxon>
        <taxon>Filobasidiales</taxon>
        <taxon>Filobasidiaceae</taxon>
        <taxon>Naganishia</taxon>
    </lineage>
</organism>
<name>A0ACC2XSA0_9TREE</name>
<evidence type="ECO:0000313" key="1">
    <source>
        <dbReference type="EMBL" id="KAJ9126132.1"/>
    </source>
</evidence>
<protein>
    <submittedName>
        <fullName evidence="1">Uncharacterized protein</fullName>
    </submittedName>
</protein>
<dbReference type="Proteomes" id="UP001234202">
    <property type="component" value="Unassembled WGS sequence"/>
</dbReference>
<keyword evidence="2" id="KW-1185">Reference proteome</keyword>
<sequence>MHITALITTLLATASITAYGKLAVDSGYVSSVIDALNEANFTALAGALQKIDGTTEGAAFFARVTDENIKTWLAPTNEAFARAPESILSNTTVIADILSYHVLDAYVNPKLIGTGRGRMIIRSFYHNGMLPDNKSQVVVADTMNNTETGIQTLAFPYQENNVTVYGAISPLSSTNLTIYSIDAVLSLPRTLGDAATTFFPSSGELLGQAGLLHTLAETKGITVFAPNDAAISDAGAVMKPLNSTQIAIMLSNHVSLIVIVEFERLLKSRFSDPSLLQVINGTAASASSLNKGNYTSAGGEPFTFSANTSGAYVTSGNTTARILAIDIPIANGMVHIIDRVLDNTNSNTAAAQSAASTSAAEATGIATGTARLSTPISAGVIGCAMAIFAGIFAGAVVI</sequence>
<reference evidence="1" key="1">
    <citation type="submission" date="2023-04" db="EMBL/GenBank/DDBJ databases">
        <title>Draft Genome sequencing of Naganishia species isolated from polar environments using Oxford Nanopore Technology.</title>
        <authorList>
            <person name="Leo P."/>
            <person name="Venkateswaran K."/>
        </authorList>
    </citation>
    <scope>NUCLEOTIDE SEQUENCE</scope>
    <source>
        <strain evidence="1">DBVPG 5303</strain>
    </source>
</reference>
<accession>A0ACC2XSA0</accession>
<comment type="caution">
    <text evidence="1">The sequence shown here is derived from an EMBL/GenBank/DDBJ whole genome shotgun (WGS) entry which is preliminary data.</text>
</comment>